<dbReference type="Gene3D" id="1.10.287.1490">
    <property type="match status" value="1"/>
</dbReference>
<keyword evidence="6 10" id="KW-0067">ATP-binding</keyword>
<dbReference type="CDD" id="cd01366">
    <property type="entry name" value="KISc_C_terminal"/>
    <property type="match status" value="1"/>
</dbReference>
<evidence type="ECO:0000256" key="6">
    <source>
        <dbReference type="ARBA" id="ARBA00022840"/>
    </source>
</evidence>
<dbReference type="GO" id="GO:0005874">
    <property type="term" value="C:microtubule"/>
    <property type="evidence" value="ECO:0007669"/>
    <property type="project" value="UniProtKB-KW"/>
</dbReference>
<dbReference type="PANTHER" id="PTHR47972:SF45">
    <property type="entry name" value="PROTEIN CLARET SEGREGATIONAL"/>
    <property type="match status" value="1"/>
</dbReference>
<keyword evidence="8 10" id="KW-0505">Motor protein</keyword>
<accession>E7D215</accession>
<feature type="binding site" evidence="10">
    <location>
        <begin position="350"/>
        <end position="357"/>
    </location>
    <ligand>
        <name>ATP</name>
        <dbReference type="ChEBI" id="CHEBI:30616"/>
    </ligand>
</feature>
<dbReference type="EMBL" id="HQ008883">
    <property type="protein sequence ID" value="ADU03775.1"/>
    <property type="molecule type" value="Genomic_DNA"/>
</dbReference>
<dbReference type="Gene3D" id="3.40.850.10">
    <property type="entry name" value="Kinesin motor domain"/>
    <property type="match status" value="1"/>
</dbReference>
<sequence>MAAVGSGGSGGSAVGMAVVAPLPVPAATSRLPVRRVAAKRAAPGPQPAAPEQKRARSGIASSQPPGRAPLRALSVPGPGPPRKAATVTAAPRAGKGNCGTAPVPTAAPVGGAQRRRAAWDLKGQLNDVRAALGNQKEKAQRLDGENRELREQLRELQEALRERERRVEELDGCVSTLGTELEKYRQESELRGRQLKELQEAGRELSARLEAAEAQLHQTKAALAQSDSEAAELRLRVESQARRLREQEELYEAEGNIRVFCRVRPLLAAEKETQKGMEHLHFPPQDNKTLVLLREEESHIGRERKDDLKYDFSFDRVFQPSASQEEVFEEISLLVQSALDGYHVCIFAYGQTGSGKTYTMEGPDALDPERRGMIPRAVHRVFQGAQELAEKGWQYRFSASFLEIYNESLRDLLGARAERGELEIRRVSSTSEELHVPNLRCVPVASEDEVLQLLQTAAANRSVARTALNDHSSRSHSIFQLRIHGTNAARELRCSSVLSLVDLAGSERLDKSQSQGKRLRETQSINTSLSSLGLVIMALAKKEPHIPYRNSKLTYLLQNSLGGNAKMLMFVNISPLEENFSESLNSLRFASKVNECVVGTAHANRK</sequence>
<keyword evidence="4 11" id="KW-0493">Microtubule</keyword>
<evidence type="ECO:0000256" key="4">
    <source>
        <dbReference type="ARBA" id="ARBA00022701"/>
    </source>
</evidence>
<dbReference type="PRINTS" id="PR00380">
    <property type="entry name" value="KINESINHEAVY"/>
</dbReference>
<evidence type="ECO:0000256" key="7">
    <source>
        <dbReference type="ARBA" id="ARBA00023054"/>
    </source>
</evidence>
<feature type="coiled-coil region" evidence="12">
    <location>
        <begin position="125"/>
        <end position="254"/>
    </location>
</feature>
<gene>
    <name evidence="15" type="primary">KIFC1</name>
</gene>
<keyword evidence="5 10" id="KW-0547">Nucleotide-binding</keyword>
<dbReference type="PROSITE" id="PS00411">
    <property type="entry name" value="KINESIN_MOTOR_1"/>
    <property type="match status" value="1"/>
</dbReference>
<dbReference type="GO" id="GO:0008017">
    <property type="term" value="F:microtubule binding"/>
    <property type="evidence" value="ECO:0007669"/>
    <property type="project" value="InterPro"/>
</dbReference>
<dbReference type="InterPro" id="IPR027640">
    <property type="entry name" value="Kinesin-like_fam"/>
</dbReference>
<feature type="region of interest" description="Disordered" evidence="13">
    <location>
        <begin position="24"/>
        <end position="87"/>
    </location>
</feature>
<dbReference type="GO" id="GO:0005524">
    <property type="term" value="F:ATP binding"/>
    <property type="evidence" value="ECO:0007669"/>
    <property type="project" value="UniProtKB-UniRule"/>
</dbReference>
<proteinExistence type="inferred from homology"/>
<name>E7D215_MELGA</name>
<dbReference type="AlphaFoldDB" id="E7D215"/>
<dbReference type="Pfam" id="PF00225">
    <property type="entry name" value="Kinesin"/>
    <property type="match status" value="1"/>
</dbReference>
<dbReference type="FunFam" id="3.40.850.10:FF:000046">
    <property type="entry name" value="Kinesin-like protein"/>
    <property type="match status" value="1"/>
</dbReference>
<dbReference type="PROSITE" id="PS50067">
    <property type="entry name" value="KINESIN_MOTOR_2"/>
    <property type="match status" value="1"/>
</dbReference>
<comment type="similarity">
    <text evidence="2">Belongs to the TRAFAC class myosin-kinesin ATPase superfamily. Kinesin family. KIN-14 subfamily.</text>
</comment>
<keyword evidence="3" id="KW-0963">Cytoplasm</keyword>
<evidence type="ECO:0000256" key="12">
    <source>
        <dbReference type="SAM" id="Coils"/>
    </source>
</evidence>
<keyword evidence="7 12" id="KW-0175">Coiled coil</keyword>
<dbReference type="InterPro" id="IPR001752">
    <property type="entry name" value="Kinesin_motor_dom"/>
</dbReference>
<keyword evidence="9" id="KW-0206">Cytoskeleton</keyword>
<evidence type="ECO:0000256" key="8">
    <source>
        <dbReference type="ARBA" id="ARBA00023175"/>
    </source>
</evidence>
<organism evidence="15">
    <name type="scientific">Meleagris gallopavo</name>
    <name type="common">Wild turkey</name>
    <dbReference type="NCBI Taxonomy" id="9103"/>
    <lineage>
        <taxon>Eukaryota</taxon>
        <taxon>Metazoa</taxon>
        <taxon>Chordata</taxon>
        <taxon>Craniata</taxon>
        <taxon>Vertebrata</taxon>
        <taxon>Euteleostomi</taxon>
        <taxon>Archelosauria</taxon>
        <taxon>Archosauria</taxon>
        <taxon>Dinosauria</taxon>
        <taxon>Saurischia</taxon>
        <taxon>Theropoda</taxon>
        <taxon>Coelurosauria</taxon>
        <taxon>Aves</taxon>
        <taxon>Neognathae</taxon>
        <taxon>Galloanserae</taxon>
        <taxon>Galliformes</taxon>
        <taxon>Phasianidae</taxon>
        <taxon>Meleagridinae</taxon>
        <taxon>Meleagris</taxon>
    </lineage>
</organism>
<evidence type="ECO:0000256" key="11">
    <source>
        <dbReference type="RuleBase" id="RU000394"/>
    </source>
</evidence>
<dbReference type="GO" id="GO:0007018">
    <property type="term" value="P:microtubule-based movement"/>
    <property type="evidence" value="ECO:0007669"/>
    <property type="project" value="InterPro"/>
</dbReference>
<evidence type="ECO:0000313" key="15">
    <source>
        <dbReference type="EMBL" id="ADU03775.1"/>
    </source>
</evidence>
<dbReference type="InterPro" id="IPR036961">
    <property type="entry name" value="Kinesin_motor_dom_sf"/>
</dbReference>
<dbReference type="SUPFAM" id="SSF52540">
    <property type="entry name" value="P-loop containing nucleoside triphosphate hydrolases"/>
    <property type="match status" value="1"/>
</dbReference>
<evidence type="ECO:0000256" key="13">
    <source>
        <dbReference type="SAM" id="MobiDB-lite"/>
    </source>
</evidence>
<evidence type="ECO:0000256" key="2">
    <source>
        <dbReference type="ARBA" id="ARBA00010899"/>
    </source>
</evidence>
<feature type="domain" description="Kinesin motor" evidence="14">
    <location>
        <begin position="256"/>
        <end position="596"/>
    </location>
</feature>
<evidence type="ECO:0000256" key="5">
    <source>
        <dbReference type="ARBA" id="ARBA00022741"/>
    </source>
</evidence>
<dbReference type="PANTHER" id="PTHR47972">
    <property type="entry name" value="KINESIN-LIKE PROTEIN KLP-3"/>
    <property type="match status" value="1"/>
</dbReference>
<dbReference type="SMART" id="SM00129">
    <property type="entry name" value="KISc"/>
    <property type="match status" value="1"/>
</dbReference>
<evidence type="ECO:0000256" key="10">
    <source>
        <dbReference type="PROSITE-ProRule" id="PRU00283"/>
    </source>
</evidence>
<comment type="subcellular location">
    <subcellularLocation>
        <location evidence="1">Cytoplasm</location>
        <location evidence="1">Cytoskeleton</location>
    </subcellularLocation>
</comment>
<evidence type="ECO:0000256" key="9">
    <source>
        <dbReference type="ARBA" id="ARBA00023212"/>
    </source>
</evidence>
<dbReference type="InterPro" id="IPR019821">
    <property type="entry name" value="Kinesin_motor_CS"/>
</dbReference>
<dbReference type="GO" id="GO:0003777">
    <property type="term" value="F:microtubule motor activity"/>
    <property type="evidence" value="ECO:0007669"/>
    <property type="project" value="InterPro"/>
</dbReference>
<dbReference type="OrthoDB" id="3176171at2759"/>
<evidence type="ECO:0000256" key="3">
    <source>
        <dbReference type="ARBA" id="ARBA00022490"/>
    </source>
</evidence>
<dbReference type="InterPro" id="IPR027417">
    <property type="entry name" value="P-loop_NTPase"/>
</dbReference>
<protein>
    <recommendedName>
        <fullName evidence="11">Kinesin-like protein</fullName>
    </recommendedName>
</protein>
<evidence type="ECO:0000256" key="1">
    <source>
        <dbReference type="ARBA" id="ARBA00004245"/>
    </source>
</evidence>
<evidence type="ECO:0000259" key="14">
    <source>
        <dbReference type="PROSITE" id="PS50067"/>
    </source>
</evidence>
<reference evidence="15" key="1">
    <citation type="journal article" date="2011" name="Immunogenetics">
        <title>Extended sequence of the turkey MHC B-locus and sequence variation in the highly polymorphic B-G loci.</title>
        <authorList>
            <person name="Bauer M.M."/>
            <person name="Reed K.M."/>
        </authorList>
    </citation>
    <scope>NUCLEOTIDE SEQUENCE</scope>
</reference>